<gene>
    <name evidence="2" type="ORF">COV23_00810</name>
</gene>
<evidence type="ECO:0000313" key="2">
    <source>
        <dbReference type="EMBL" id="PIR44263.1"/>
    </source>
</evidence>
<accession>A0A2H0RCR2</accession>
<comment type="caution">
    <text evidence="2">The sequence shown here is derived from an EMBL/GenBank/DDBJ whole genome shotgun (WGS) entry which is preliminary data.</text>
</comment>
<organism evidence="2 3">
    <name type="scientific">Candidatus Wolfebacteria bacterium CG10_big_fil_rev_8_21_14_0_10_31_9</name>
    <dbReference type="NCBI Taxonomy" id="1975070"/>
    <lineage>
        <taxon>Bacteria</taxon>
        <taxon>Candidatus Wolfeibacteriota</taxon>
    </lineage>
</organism>
<feature type="coiled-coil region" evidence="1">
    <location>
        <begin position="44"/>
        <end position="78"/>
    </location>
</feature>
<dbReference type="Proteomes" id="UP000231602">
    <property type="component" value="Unassembled WGS sequence"/>
</dbReference>
<evidence type="ECO:0000256" key="1">
    <source>
        <dbReference type="SAM" id="Coils"/>
    </source>
</evidence>
<protein>
    <submittedName>
        <fullName evidence="2">Uncharacterized protein</fullName>
    </submittedName>
</protein>
<proteinExistence type="predicted"/>
<name>A0A2H0RCR2_9BACT</name>
<evidence type="ECO:0000313" key="3">
    <source>
        <dbReference type="Proteomes" id="UP000231602"/>
    </source>
</evidence>
<dbReference type="EMBL" id="PCXV01000013">
    <property type="protein sequence ID" value="PIR44263.1"/>
    <property type="molecule type" value="Genomic_DNA"/>
</dbReference>
<reference evidence="2 3" key="1">
    <citation type="submission" date="2017-09" db="EMBL/GenBank/DDBJ databases">
        <title>Depth-based differentiation of microbial function through sediment-hosted aquifers and enrichment of novel symbionts in the deep terrestrial subsurface.</title>
        <authorList>
            <person name="Probst A.J."/>
            <person name="Ladd B."/>
            <person name="Jarett J.K."/>
            <person name="Geller-Mcgrath D.E."/>
            <person name="Sieber C.M."/>
            <person name="Emerson J.B."/>
            <person name="Anantharaman K."/>
            <person name="Thomas B.C."/>
            <person name="Malmstrom R."/>
            <person name="Stieglmeier M."/>
            <person name="Klingl A."/>
            <person name="Woyke T."/>
            <person name="Ryan C.M."/>
            <person name="Banfield J.F."/>
        </authorList>
    </citation>
    <scope>NUCLEOTIDE SEQUENCE [LARGE SCALE GENOMIC DNA]</scope>
    <source>
        <strain evidence="2">CG10_big_fil_rev_8_21_14_0_10_31_9</strain>
    </source>
</reference>
<dbReference type="AlphaFoldDB" id="A0A2H0RCR2"/>
<keyword evidence="1" id="KW-0175">Coiled coil</keyword>
<sequence length="253" mass="29156">MFGNISLASEQPTNNIVTLSTEITENTETELDIDARKQILINILESSQTEIAGLKDRLSKLKLDNDEWKNIKEELLNNLTNFEDYSKDNIDRINSTSTPITIEDIKDLAKDLKDWRENKYTPELNRTSNMILIFESANFLKITQSRFDKISADIKKLDKQGMIKTSALKTYSIQIDKHLKNIRILNDSAKKLFLKSMAPAEEVATSTEEILNQTAEAKTQENLQDTIRKMITDSLKELKITYEIFFQMNLVKK</sequence>